<dbReference type="Gene3D" id="1.10.10.60">
    <property type="entry name" value="Homeodomain-like"/>
    <property type="match status" value="1"/>
</dbReference>
<dbReference type="InterPro" id="IPR025662">
    <property type="entry name" value="Sigma_54_int_dom_ATP-bd_1"/>
</dbReference>
<keyword evidence="8" id="KW-0805">Transcription regulation</keyword>
<dbReference type="Pfam" id="PF25601">
    <property type="entry name" value="AAA_lid_14"/>
    <property type="match status" value="1"/>
</dbReference>
<accession>A0A1I4KIN2</accession>
<evidence type="ECO:0000256" key="10">
    <source>
        <dbReference type="ARBA" id="ARBA00023159"/>
    </source>
</evidence>
<name>A0A1I4KIN2_9RHOB</name>
<dbReference type="SMART" id="SM00448">
    <property type="entry name" value="REC"/>
    <property type="match status" value="1"/>
</dbReference>
<evidence type="ECO:0000259" key="13">
    <source>
        <dbReference type="PROSITE" id="PS50045"/>
    </source>
</evidence>
<evidence type="ECO:0000313" key="15">
    <source>
        <dbReference type="EMBL" id="SFL78670.1"/>
    </source>
</evidence>
<dbReference type="PANTHER" id="PTHR32071:SF57">
    <property type="entry name" value="C4-DICARBOXYLATE TRANSPORT TRANSCRIPTIONAL REGULATORY PROTEIN DCTD"/>
    <property type="match status" value="1"/>
</dbReference>
<evidence type="ECO:0000256" key="11">
    <source>
        <dbReference type="ARBA" id="ARBA00023163"/>
    </source>
</evidence>
<keyword evidence="6" id="KW-0067">ATP-binding</keyword>
<dbReference type="Pfam" id="PF00072">
    <property type="entry name" value="Response_reg"/>
    <property type="match status" value="1"/>
</dbReference>
<keyword evidence="9" id="KW-0238">DNA-binding</keyword>
<dbReference type="SUPFAM" id="SSF52172">
    <property type="entry name" value="CheY-like"/>
    <property type="match status" value="1"/>
</dbReference>
<dbReference type="PROSITE" id="PS00676">
    <property type="entry name" value="SIGMA54_INTERACT_2"/>
    <property type="match status" value="1"/>
</dbReference>
<evidence type="ECO:0000259" key="14">
    <source>
        <dbReference type="PROSITE" id="PS50110"/>
    </source>
</evidence>
<dbReference type="PROSITE" id="PS00675">
    <property type="entry name" value="SIGMA54_INTERACT_1"/>
    <property type="match status" value="1"/>
</dbReference>
<dbReference type="Gene3D" id="3.40.50.2300">
    <property type="match status" value="1"/>
</dbReference>
<dbReference type="Pfam" id="PF02954">
    <property type="entry name" value="HTH_8"/>
    <property type="match status" value="1"/>
</dbReference>
<dbReference type="InterPro" id="IPR003593">
    <property type="entry name" value="AAA+_ATPase"/>
</dbReference>
<keyword evidence="10" id="KW-0010">Activator</keyword>
<dbReference type="InterPro" id="IPR058031">
    <property type="entry name" value="AAA_lid_NorR"/>
</dbReference>
<dbReference type="Pfam" id="PF00158">
    <property type="entry name" value="Sigma54_activat"/>
    <property type="match status" value="1"/>
</dbReference>
<keyword evidence="7" id="KW-0902">Two-component regulatory system</keyword>
<reference evidence="15 16" key="1">
    <citation type="submission" date="2016-10" db="EMBL/GenBank/DDBJ databases">
        <authorList>
            <person name="de Groot N.N."/>
        </authorList>
    </citation>
    <scope>NUCLEOTIDE SEQUENCE [LARGE SCALE GENOMIC DNA]</scope>
    <source>
        <strain evidence="15 16">DSM 15283</strain>
    </source>
</reference>
<dbReference type="GO" id="GO:0000160">
    <property type="term" value="P:phosphorelay signal transduction system"/>
    <property type="evidence" value="ECO:0007669"/>
    <property type="project" value="UniProtKB-KW"/>
</dbReference>
<sequence length="446" mass="48289">MTQATPYSVLVVDDDKAMRQSLLALLEAAGWVAEAAPRGDVALERLRGMSADVTLSDVQMPGMSGLELLAALDVATAPPLVLISAHGDIPMAVQAMQDGAYSFVEKPYDPRRLLSILTHAADQYRMRQSNDRLRARLFELAGLDRVLLGETDAVRALRHEILDLAATEVPVLIEGETGTGKELVARALHDLSPRADKPFLALNCAALSPEGFEAEMFGVQGQSDGRLVMASGGTLFLDEVGACPPTVQAKLLRVIEDGQVLPVGAAEPVSVNLRVVSATNVDTEAAVRDGILRQDLLFRLNTFMLSLPPLRQRRDDIMLLAAHFLGEYARLHETQQPEITHEDAAALLAHDWPGNVRELRNVCERRVLAARRGGGSLGAAIRADQMFDDVPDTLREAVASFERELIGKAIKANEGRMDAAAEALGIGRRTLNEKIVKLGLDKNALL</sequence>
<dbReference type="PANTHER" id="PTHR32071">
    <property type="entry name" value="TRANSCRIPTIONAL REGULATORY PROTEIN"/>
    <property type="match status" value="1"/>
</dbReference>
<dbReference type="GO" id="GO:0043565">
    <property type="term" value="F:sequence-specific DNA binding"/>
    <property type="evidence" value="ECO:0007669"/>
    <property type="project" value="InterPro"/>
</dbReference>
<dbReference type="PRINTS" id="PR01590">
    <property type="entry name" value="HTHFIS"/>
</dbReference>
<keyword evidence="16" id="KW-1185">Reference proteome</keyword>
<evidence type="ECO:0000313" key="16">
    <source>
        <dbReference type="Proteomes" id="UP000199144"/>
    </source>
</evidence>
<dbReference type="InterPro" id="IPR009057">
    <property type="entry name" value="Homeodomain-like_sf"/>
</dbReference>
<evidence type="ECO:0000256" key="7">
    <source>
        <dbReference type="ARBA" id="ARBA00023012"/>
    </source>
</evidence>
<evidence type="ECO:0000256" key="3">
    <source>
        <dbReference type="ARBA" id="ARBA00015308"/>
    </source>
</evidence>
<dbReference type="InterPro" id="IPR001789">
    <property type="entry name" value="Sig_transdc_resp-reg_receiver"/>
</dbReference>
<dbReference type="Gene3D" id="3.40.50.300">
    <property type="entry name" value="P-loop containing nucleotide triphosphate hydrolases"/>
    <property type="match status" value="1"/>
</dbReference>
<dbReference type="RefSeq" id="WP_093092298.1">
    <property type="nucleotide sequence ID" value="NZ_FOTQ01000001.1"/>
</dbReference>
<dbReference type="SMART" id="SM00382">
    <property type="entry name" value="AAA"/>
    <property type="match status" value="1"/>
</dbReference>
<dbReference type="GO" id="GO:0006355">
    <property type="term" value="P:regulation of DNA-templated transcription"/>
    <property type="evidence" value="ECO:0007669"/>
    <property type="project" value="InterPro"/>
</dbReference>
<evidence type="ECO:0000256" key="8">
    <source>
        <dbReference type="ARBA" id="ARBA00023015"/>
    </source>
</evidence>
<keyword evidence="5" id="KW-0547">Nucleotide-binding</keyword>
<evidence type="ECO:0000256" key="5">
    <source>
        <dbReference type="ARBA" id="ARBA00022741"/>
    </source>
</evidence>
<evidence type="ECO:0000256" key="6">
    <source>
        <dbReference type="ARBA" id="ARBA00022840"/>
    </source>
</evidence>
<gene>
    <name evidence="15" type="ORF">SAMN04488042_1011503</name>
</gene>
<feature type="modified residue" description="4-aspartylphosphate" evidence="12">
    <location>
        <position position="57"/>
    </location>
</feature>
<dbReference type="InterPro" id="IPR011006">
    <property type="entry name" value="CheY-like_superfamily"/>
</dbReference>
<organism evidence="15 16">
    <name type="scientific">Shimia aestuarii</name>
    <dbReference type="NCBI Taxonomy" id="254406"/>
    <lineage>
        <taxon>Bacteria</taxon>
        <taxon>Pseudomonadati</taxon>
        <taxon>Pseudomonadota</taxon>
        <taxon>Alphaproteobacteria</taxon>
        <taxon>Rhodobacterales</taxon>
        <taxon>Roseobacteraceae</taxon>
    </lineage>
</organism>
<evidence type="ECO:0000256" key="4">
    <source>
        <dbReference type="ARBA" id="ARBA00022553"/>
    </source>
</evidence>
<evidence type="ECO:0000256" key="12">
    <source>
        <dbReference type="PROSITE-ProRule" id="PRU00169"/>
    </source>
</evidence>
<dbReference type="Proteomes" id="UP000199144">
    <property type="component" value="Unassembled WGS sequence"/>
</dbReference>
<dbReference type="CDD" id="cd00009">
    <property type="entry name" value="AAA"/>
    <property type="match status" value="1"/>
</dbReference>
<dbReference type="Gene3D" id="1.10.8.60">
    <property type="match status" value="1"/>
</dbReference>
<dbReference type="GO" id="GO:0005524">
    <property type="term" value="F:ATP binding"/>
    <property type="evidence" value="ECO:0007669"/>
    <property type="project" value="UniProtKB-KW"/>
</dbReference>
<proteinExistence type="predicted"/>
<keyword evidence="4 12" id="KW-0597">Phosphoprotein</keyword>
<comment type="subunit">
    <text evidence="2">Interacts with sigma-54.</text>
</comment>
<dbReference type="InterPro" id="IPR002078">
    <property type="entry name" value="Sigma_54_int"/>
</dbReference>
<dbReference type="PROSITE" id="PS50045">
    <property type="entry name" value="SIGMA54_INTERACT_4"/>
    <property type="match status" value="1"/>
</dbReference>
<feature type="domain" description="Response regulatory" evidence="14">
    <location>
        <begin position="8"/>
        <end position="121"/>
    </location>
</feature>
<evidence type="ECO:0000256" key="1">
    <source>
        <dbReference type="ARBA" id="ARBA00002167"/>
    </source>
</evidence>
<comment type="function">
    <text evidence="1">Required for activation of most nif operons, which are directly involved in nitrogen fixation.</text>
</comment>
<dbReference type="InterPro" id="IPR025943">
    <property type="entry name" value="Sigma_54_int_dom_ATP-bd_2"/>
</dbReference>
<dbReference type="InterPro" id="IPR025944">
    <property type="entry name" value="Sigma_54_int_dom_CS"/>
</dbReference>
<dbReference type="PROSITE" id="PS00688">
    <property type="entry name" value="SIGMA54_INTERACT_3"/>
    <property type="match status" value="1"/>
</dbReference>
<keyword evidence="11" id="KW-0804">Transcription</keyword>
<dbReference type="EMBL" id="FOTQ01000001">
    <property type="protein sequence ID" value="SFL78670.1"/>
    <property type="molecule type" value="Genomic_DNA"/>
</dbReference>
<dbReference type="PROSITE" id="PS50110">
    <property type="entry name" value="RESPONSE_REGULATORY"/>
    <property type="match status" value="1"/>
</dbReference>
<dbReference type="InterPro" id="IPR027417">
    <property type="entry name" value="P-loop_NTPase"/>
</dbReference>
<protein>
    <recommendedName>
        <fullName evidence="3">Nif-specific regulatory protein</fullName>
    </recommendedName>
</protein>
<dbReference type="SUPFAM" id="SSF46689">
    <property type="entry name" value="Homeodomain-like"/>
    <property type="match status" value="1"/>
</dbReference>
<dbReference type="InterPro" id="IPR002197">
    <property type="entry name" value="HTH_Fis"/>
</dbReference>
<feature type="domain" description="Sigma-54 factor interaction" evidence="13">
    <location>
        <begin position="147"/>
        <end position="368"/>
    </location>
</feature>
<dbReference type="OrthoDB" id="9802388at2"/>
<dbReference type="FunFam" id="3.40.50.300:FF:000006">
    <property type="entry name" value="DNA-binding transcriptional regulator NtrC"/>
    <property type="match status" value="1"/>
</dbReference>
<dbReference type="STRING" id="254406.SAMN04488042_1011503"/>
<evidence type="ECO:0000256" key="9">
    <source>
        <dbReference type="ARBA" id="ARBA00023125"/>
    </source>
</evidence>
<evidence type="ECO:0000256" key="2">
    <source>
        <dbReference type="ARBA" id="ARBA00011135"/>
    </source>
</evidence>
<dbReference type="AlphaFoldDB" id="A0A1I4KIN2"/>
<dbReference type="SUPFAM" id="SSF52540">
    <property type="entry name" value="P-loop containing nucleoside triphosphate hydrolases"/>
    <property type="match status" value="1"/>
</dbReference>
<dbReference type="FunFam" id="3.40.50.2300:FF:000018">
    <property type="entry name" value="DNA-binding transcriptional regulator NtrC"/>
    <property type="match status" value="1"/>
</dbReference>